<dbReference type="HOGENOM" id="CLU_3163137_0_0_2"/>
<evidence type="ECO:0000313" key="2">
    <source>
        <dbReference type="EMBL" id="AGF96629.1"/>
    </source>
</evidence>
<reference evidence="2 3" key="1">
    <citation type="journal article" date="2013" name="Genome Announc.">
        <title>Complete Genome of a Methanosarcina mazei Strain Isolated from Sediment Samples from an Amazonian Flooded Area.</title>
        <authorList>
            <person name="Assis das Gracas D."/>
            <person name="Thiago Juca Ramos R."/>
            <person name="Vieira Araujo A.C."/>
            <person name="Zahlouth R."/>
            <person name="Ribeiro Carneiro A."/>
            <person name="Souza Lopes T."/>
            <person name="Azevedo Barauna R."/>
            <person name="Azevedo V."/>
            <person name="Cruz Schneider M.P."/>
            <person name="Pellizari V.H."/>
            <person name="Silva A."/>
        </authorList>
    </citation>
    <scope>NUCLEOTIDE SEQUENCE [LARGE SCALE GENOMIC DNA]</scope>
    <source>
        <strain evidence="2 3">Tuc01</strain>
    </source>
</reference>
<dbReference type="BioCyc" id="MMAZ1236903:G139K-1187-MONOMER"/>
<dbReference type="Proteomes" id="UP000011718">
    <property type="component" value="Chromosome"/>
</dbReference>
<proteinExistence type="predicted"/>
<evidence type="ECO:0000256" key="1">
    <source>
        <dbReference type="SAM" id="Phobius"/>
    </source>
</evidence>
<sequence length="47" mass="5376">MFVSLIFPIVSPLGFLFFIPVIQVFVVFPTIFHMILINVKPEKEAVP</sequence>
<dbReference type="KEGG" id="mmaz:MmTuc01_1242"/>
<dbReference type="AlphaFoldDB" id="M1QI37"/>
<keyword evidence="1" id="KW-0472">Membrane</keyword>
<evidence type="ECO:0000313" key="3">
    <source>
        <dbReference type="Proteomes" id="UP000011718"/>
    </source>
</evidence>
<gene>
    <name evidence="2" type="ORF">MmTuc01_1242</name>
</gene>
<keyword evidence="1" id="KW-0812">Transmembrane</keyword>
<keyword evidence="1" id="KW-1133">Transmembrane helix</keyword>
<name>M1QI37_METMZ</name>
<organism evidence="2 3">
    <name type="scientific">Methanosarcina mazei Tuc01</name>
    <dbReference type="NCBI Taxonomy" id="1236903"/>
    <lineage>
        <taxon>Archaea</taxon>
        <taxon>Methanobacteriati</taxon>
        <taxon>Methanobacteriota</taxon>
        <taxon>Stenosarchaea group</taxon>
        <taxon>Methanomicrobia</taxon>
        <taxon>Methanosarcinales</taxon>
        <taxon>Methanosarcinaceae</taxon>
        <taxon>Methanosarcina</taxon>
    </lineage>
</organism>
<dbReference type="EMBL" id="CP004144">
    <property type="protein sequence ID" value="AGF96629.1"/>
    <property type="molecule type" value="Genomic_DNA"/>
</dbReference>
<protein>
    <submittedName>
        <fullName evidence="2">Uncharacterized protein</fullName>
    </submittedName>
</protein>
<feature type="transmembrane region" description="Helical" evidence="1">
    <location>
        <begin position="6"/>
        <end position="28"/>
    </location>
</feature>
<accession>M1QI37</accession>